<reference evidence="3" key="1">
    <citation type="submission" date="2021-01" db="EMBL/GenBank/DDBJ databases">
        <authorList>
            <person name="Corre E."/>
            <person name="Pelletier E."/>
            <person name="Niang G."/>
            <person name="Scheremetjew M."/>
            <person name="Finn R."/>
            <person name="Kale V."/>
            <person name="Holt S."/>
            <person name="Cochrane G."/>
            <person name="Meng A."/>
            <person name="Brown T."/>
            <person name="Cohen L."/>
        </authorList>
    </citation>
    <scope>NUCLEOTIDE SEQUENCE</scope>
</reference>
<organism evidence="3">
    <name type="scientific">Noctiluca scintillans</name>
    <name type="common">Sea sparkle</name>
    <name type="synonym">Red tide dinoflagellate</name>
    <dbReference type="NCBI Taxonomy" id="2966"/>
    <lineage>
        <taxon>Eukaryota</taxon>
        <taxon>Sar</taxon>
        <taxon>Alveolata</taxon>
        <taxon>Dinophyceae</taxon>
        <taxon>Noctilucales</taxon>
        <taxon>Noctilucaceae</taxon>
        <taxon>Noctiluca</taxon>
    </lineage>
</organism>
<evidence type="ECO:0000313" key="3">
    <source>
        <dbReference type="EMBL" id="CAD8842886.1"/>
    </source>
</evidence>
<gene>
    <name evidence="3" type="ORF">NSCI0253_LOCUS17234</name>
</gene>
<sequence>MQRAISTCLMRGGSSKGVFLRASDLPPAGELRDSVILRLFGSPDPRQIDGLGGADVLTSKLAIVGPPSVAGADVDYTFGQVSFINAMIDYKGNCGNISAAVGPFTIDEGLVQLAPFNGAETWTQCVRIHNTNTGAILRATIPVGIHGARVHGATTVGGVPGTGARIDLDFSDTQGSVTGRLLPTGHLYETVEVAGEGEEPEHVQVTLLDAGQPTVFVTASSLGMPVEIRADEIAGILERSPSLMRRVERLRGACAVLMGIVESWEDAERVSPYTPFVAILSPASDSRCDITSTVVFMQSVHKAYPVTGAVATVAAALLPGTLAHSVLSKGSCTGPLRIAHPTGVMEMEGLVEEEKLVKASITRTARRLMDGNAYVPWSTWPVE</sequence>
<dbReference type="SUPFAM" id="SSF54506">
    <property type="entry name" value="Diaminopimelate epimerase-like"/>
    <property type="match status" value="2"/>
</dbReference>
<comment type="similarity">
    <text evidence="1">Belongs to the PrpF family.</text>
</comment>
<proteinExistence type="inferred from homology"/>
<dbReference type="Pfam" id="PF04303">
    <property type="entry name" value="PrpF"/>
    <property type="match status" value="1"/>
</dbReference>
<name>A0A7S1A542_NOCSC</name>
<dbReference type="InterPro" id="IPR007400">
    <property type="entry name" value="PrpF-like"/>
</dbReference>
<dbReference type="PANTHER" id="PTHR43709:SF2">
    <property type="entry name" value="DUF453 DOMAIN PROTEIN (AFU_ORTHOLOGUE AFUA_6G00360)"/>
    <property type="match status" value="1"/>
</dbReference>
<dbReference type="PANTHER" id="PTHR43709">
    <property type="entry name" value="ACONITATE ISOMERASE-RELATED"/>
    <property type="match status" value="1"/>
</dbReference>
<dbReference type="AlphaFoldDB" id="A0A7S1A542"/>
<evidence type="ECO:0000256" key="2">
    <source>
        <dbReference type="ARBA" id="ARBA00023235"/>
    </source>
</evidence>
<dbReference type="GO" id="GO:0016853">
    <property type="term" value="F:isomerase activity"/>
    <property type="evidence" value="ECO:0007669"/>
    <property type="project" value="UniProtKB-KW"/>
</dbReference>
<accession>A0A7S1A542</accession>
<evidence type="ECO:0008006" key="4">
    <source>
        <dbReference type="Google" id="ProtNLM"/>
    </source>
</evidence>
<dbReference type="EMBL" id="HBFQ01024384">
    <property type="protein sequence ID" value="CAD8842886.1"/>
    <property type="molecule type" value="Transcribed_RNA"/>
</dbReference>
<dbReference type="Gene3D" id="3.10.310.10">
    <property type="entry name" value="Diaminopimelate Epimerase, Chain A, domain 1"/>
    <property type="match status" value="2"/>
</dbReference>
<evidence type="ECO:0000256" key="1">
    <source>
        <dbReference type="ARBA" id="ARBA00007673"/>
    </source>
</evidence>
<keyword evidence="2" id="KW-0413">Isomerase</keyword>
<protein>
    <recommendedName>
        <fullName evidence="4">3-methylitaconate isomerase</fullName>
    </recommendedName>
</protein>